<feature type="non-terminal residue" evidence="1">
    <location>
        <position position="1"/>
    </location>
</feature>
<evidence type="ECO:0000313" key="1">
    <source>
        <dbReference type="EMBL" id="OAF63530.1"/>
    </source>
</evidence>
<organism evidence="1 2">
    <name type="scientific">Intoshia linei</name>
    <dbReference type="NCBI Taxonomy" id="1819745"/>
    <lineage>
        <taxon>Eukaryota</taxon>
        <taxon>Metazoa</taxon>
        <taxon>Spiralia</taxon>
        <taxon>Lophotrochozoa</taxon>
        <taxon>Mesozoa</taxon>
        <taxon>Orthonectida</taxon>
        <taxon>Rhopaluridae</taxon>
        <taxon>Intoshia</taxon>
    </lineage>
</organism>
<protein>
    <submittedName>
        <fullName evidence="1">Uncharacterized protein</fullName>
    </submittedName>
</protein>
<proteinExistence type="predicted"/>
<sequence>SQIASSVGTSQPNVNKIKKKLGFKTRTKKAALKYTEKQVAMVAQRLVLFKNLLRNHKDACVIIDDESYIIADLKQQRDLLERNDSEASHSFYQETCLTVHILA</sequence>
<reference evidence="1 2" key="1">
    <citation type="submission" date="2016-04" db="EMBL/GenBank/DDBJ databases">
        <title>The genome of Intoshia linei affirms orthonectids as highly simplified spiralians.</title>
        <authorList>
            <person name="Mikhailov K.V."/>
            <person name="Slusarev G.S."/>
            <person name="Nikitin M.A."/>
            <person name="Logacheva M.D."/>
            <person name="Penin A."/>
            <person name="Aleoshin V."/>
            <person name="Panchin Y.V."/>
        </authorList>
    </citation>
    <scope>NUCLEOTIDE SEQUENCE [LARGE SCALE GENOMIC DNA]</scope>
    <source>
        <strain evidence="1">Intl2013</strain>
        <tissue evidence="1">Whole animal</tissue>
    </source>
</reference>
<dbReference type="AlphaFoldDB" id="A0A177ANV9"/>
<accession>A0A177ANV9</accession>
<dbReference type="EMBL" id="LWCA01003342">
    <property type="protein sequence ID" value="OAF63530.1"/>
    <property type="molecule type" value="Genomic_DNA"/>
</dbReference>
<name>A0A177ANV9_9BILA</name>
<comment type="caution">
    <text evidence="1">The sequence shown here is derived from an EMBL/GenBank/DDBJ whole genome shotgun (WGS) entry which is preliminary data.</text>
</comment>
<gene>
    <name evidence="1" type="ORF">A3Q56_08761</name>
</gene>
<keyword evidence="2" id="KW-1185">Reference proteome</keyword>
<evidence type="ECO:0000313" key="2">
    <source>
        <dbReference type="Proteomes" id="UP000078046"/>
    </source>
</evidence>
<dbReference type="Proteomes" id="UP000078046">
    <property type="component" value="Unassembled WGS sequence"/>
</dbReference>